<evidence type="ECO:0000256" key="3">
    <source>
        <dbReference type="ARBA" id="ARBA00022679"/>
    </source>
</evidence>
<evidence type="ECO:0000256" key="8">
    <source>
        <dbReference type="ARBA" id="ARBA00038158"/>
    </source>
</evidence>
<keyword evidence="4" id="KW-0949">S-adenosyl-L-methionine</keyword>
<dbReference type="CDD" id="cd02440">
    <property type="entry name" value="AdoMet_MTases"/>
    <property type="match status" value="1"/>
</dbReference>
<evidence type="ECO:0000256" key="5">
    <source>
        <dbReference type="ARBA" id="ARBA00023015"/>
    </source>
</evidence>
<dbReference type="SUPFAM" id="SSF53335">
    <property type="entry name" value="S-adenosyl-L-methionine-dependent methyltransferases"/>
    <property type="match status" value="1"/>
</dbReference>
<keyword evidence="12" id="KW-1185">Reference proteome</keyword>
<protein>
    <recommendedName>
        <fullName evidence="13">S-adenosyl-L-methionine-dependent methyltransferase</fullName>
    </recommendedName>
</protein>
<comment type="caution">
    <text evidence="11">The sequence shown here is derived from an EMBL/GenBank/DDBJ whole genome shotgun (WGS) entry which is preliminary data.</text>
</comment>
<feature type="compositionally biased region" description="Pro residues" evidence="10">
    <location>
        <begin position="10"/>
        <end position="22"/>
    </location>
</feature>
<evidence type="ECO:0000256" key="1">
    <source>
        <dbReference type="ARBA" id="ARBA00004123"/>
    </source>
</evidence>
<dbReference type="AlphaFoldDB" id="A0A9P9WMC5"/>
<reference evidence="11" key="1">
    <citation type="submission" date="2021-03" db="EMBL/GenBank/DDBJ databases">
        <title>Revisited historic fungal species revealed as producer of novel bioactive compounds through whole genome sequencing and comparative genomics.</title>
        <authorList>
            <person name="Vignolle G.A."/>
            <person name="Hochenegger N."/>
            <person name="Mach R.L."/>
            <person name="Mach-Aigner A.R."/>
            <person name="Javad Rahimi M."/>
            <person name="Salim K.A."/>
            <person name="Chan C.M."/>
            <person name="Lim L.B.L."/>
            <person name="Cai F."/>
            <person name="Druzhinina I.S."/>
            <person name="U'Ren J.M."/>
            <person name="Derntl C."/>
        </authorList>
    </citation>
    <scope>NUCLEOTIDE SEQUENCE</scope>
    <source>
        <strain evidence="11">TUCIM 5799</strain>
    </source>
</reference>
<dbReference type="GO" id="GO:0005634">
    <property type="term" value="C:nucleus"/>
    <property type="evidence" value="ECO:0007669"/>
    <property type="project" value="UniProtKB-SubCell"/>
</dbReference>
<keyword evidence="7" id="KW-0539">Nucleus</keyword>
<dbReference type="OrthoDB" id="2013972at2759"/>
<evidence type="ECO:0000313" key="11">
    <source>
        <dbReference type="EMBL" id="KAI1870879.1"/>
    </source>
</evidence>
<sequence length="321" mass="37074">MAYNGYNYPSAPPPPAQQPPSPYYQENGRFYGTYHQGQYMLPVDEDELDKLDIFHKFFLVTRDKDSYGPGLHQHQITEASPRILDLGCGTGIWAIDMADRFHYARIVGLDLNYTQPERIPNTIEFRRQDVEEPNWGLELDSFDLVHLQMMAGSIRDWAALYHNAFRHLKPGTGMIEHIEIDFQPLSDGSLPADARLLHWYSELSSAYARAGKPLALNRQNDVDVLLRQAGFDDIQCFTRDIPYHPWPAGEKEKEIGRWFNLAMVQGLQAMTLAPLTRHAGYDKTQVDKLVGEAKKDILTRSRRSYCKMHIWTAKRPFNKRY</sequence>
<evidence type="ECO:0000256" key="9">
    <source>
        <dbReference type="ARBA" id="ARBA00047870"/>
    </source>
</evidence>
<dbReference type="Pfam" id="PF13489">
    <property type="entry name" value="Methyltransf_23"/>
    <property type="match status" value="1"/>
</dbReference>
<name>A0A9P9WMC5_9PEZI</name>
<keyword evidence="3" id="KW-0808">Transferase</keyword>
<gene>
    <name evidence="11" type="ORF">JX265_005919</name>
</gene>
<keyword evidence="2" id="KW-0489">Methyltransferase</keyword>
<dbReference type="GO" id="GO:0032259">
    <property type="term" value="P:methylation"/>
    <property type="evidence" value="ECO:0007669"/>
    <property type="project" value="UniProtKB-KW"/>
</dbReference>
<evidence type="ECO:0008006" key="13">
    <source>
        <dbReference type="Google" id="ProtNLM"/>
    </source>
</evidence>
<comment type="similarity">
    <text evidence="8">Belongs to the methyltransferase superfamily. LaeA methyltransferase family.</text>
</comment>
<evidence type="ECO:0000256" key="6">
    <source>
        <dbReference type="ARBA" id="ARBA00023163"/>
    </source>
</evidence>
<proteinExistence type="inferred from homology"/>
<organism evidence="11 12">
    <name type="scientific">Neoarthrinium moseri</name>
    <dbReference type="NCBI Taxonomy" id="1658444"/>
    <lineage>
        <taxon>Eukaryota</taxon>
        <taxon>Fungi</taxon>
        <taxon>Dikarya</taxon>
        <taxon>Ascomycota</taxon>
        <taxon>Pezizomycotina</taxon>
        <taxon>Sordariomycetes</taxon>
        <taxon>Xylariomycetidae</taxon>
        <taxon>Amphisphaeriales</taxon>
        <taxon>Apiosporaceae</taxon>
        <taxon>Neoarthrinium</taxon>
    </lineage>
</organism>
<evidence type="ECO:0000256" key="7">
    <source>
        <dbReference type="ARBA" id="ARBA00023242"/>
    </source>
</evidence>
<dbReference type="Proteomes" id="UP000829685">
    <property type="component" value="Unassembled WGS sequence"/>
</dbReference>
<accession>A0A9P9WMC5</accession>
<keyword evidence="6" id="KW-0804">Transcription</keyword>
<keyword evidence="5" id="KW-0805">Transcription regulation</keyword>
<dbReference type="PANTHER" id="PTHR43591">
    <property type="entry name" value="METHYLTRANSFERASE"/>
    <property type="match status" value="1"/>
</dbReference>
<evidence type="ECO:0000256" key="10">
    <source>
        <dbReference type="SAM" id="MobiDB-lite"/>
    </source>
</evidence>
<dbReference type="EMBL" id="JAFIMR010000013">
    <property type="protein sequence ID" value="KAI1870879.1"/>
    <property type="molecule type" value="Genomic_DNA"/>
</dbReference>
<dbReference type="Gene3D" id="3.40.50.150">
    <property type="entry name" value="Vaccinia Virus protein VP39"/>
    <property type="match status" value="1"/>
</dbReference>
<evidence type="ECO:0000313" key="12">
    <source>
        <dbReference type="Proteomes" id="UP000829685"/>
    </source>
</evidence>
<evidence type="ECO:0000256" key="4">
    <source>
        <dbReference type="ARBA" id="ARBA00022691"/>
    </source>
</evidence>
<feature type="region of interest" description="Disordered" evidence="10">
    <location>
        <begin position="1"/>
        <end position="24"/>
    </location>
</feature>
<dbReference type="GO" id="GO:0008168">
    <property type="term" value="F:methyltransferase activity"/>
    <property type="evidence" value="ECO:0007669"/>
    <property type="project" value="UniProtKB-KW"/>
</dbReference>
<comment type="subcellular location">
    <subcellularLocation>
        <location evidence="1">Nucleus</location>
    </subcellularLocation>
</comment>
<dbReference type="InterPro" id="IPR029063">
    <property type="entry name" value="SAM-dependent_MTases_sf"/>
</dbReference>
<comment type="catalytic activity">
    <reaction evidence="9">
        <text>L-methionyl-[protein] + S-adenosyl-L-methionine = S-methyl-L-methionyl-[protein] + S-adenosyl-L-homocysteine</text>
        <dbReference type="Rhea" id="RHEA:60560"/>
        <dbReference type="Rhea" id="RHEA-COMP:12313"/>
        <dbReference type="Rhea" id="RHEA-COMP:15592"/>
        <dbReference type="ChEBI" id="CHEBI:16044"/>
        <dbReference type="ChEBI" id="CHEBI:57856"/>
        <dbReference type="ChEBI" id="CHEBI:59789"/>
        <dbReference type="ChEBI" id="CHEBI:142742"/>
    </reaction>
    <physiologicalReaction direction="left-to-right" evidence="9">
        <dbReference type="Rhea" id="RHEA:60561"/>
    </physiologicalReaction>
</comment>
<evidence type="ECO:0000256" key="2">
    <source>
        <dbReference type="ARBA" id="ARBA00022603"/>
    </source>
</evidence>
<dbReference type="PANTHER" id="PTHR43591:SF30">
    <property type="entry name" value="PROTEIN-METHIONINE METHYLTRANSFERASE LAEA"/>
    <property type="match status" value="1"/>
</dbReference>